<dbReference type="PANTHER" id="PTHR44259">
    <property type="entry name" value="OS07G0183000 PROTEIN-RELATED"/>
    <property type="match status" value="1"/>
</dbReference>
<evidence type="ECO:0000313" key="3">
    <source>
        <dbReference type="EMBL" id="PRQ46764.1"/>
    </source>
</evidence>
<dbReference type="PANTHER" id="PTHR44259:SF93">
    <property type="entry name" value="PROTEIN, PUTATIVE (DUF295)-RELATED"/>
    <property type="match status" value="1"/>
</dbReference>
<dbReference type="Gene3D" id="1.20.1280.50">
    <property type="match status" value="1"/>
</dbReference>
<dbReference type="InterPro" id="IPR050942">
    <property type="entry name" value="F-box_BR-signaling"/>
</dbReference>
<gene>
    <name evidence="3" type="ORF">RchiOBHm_Chr2g0092531</name>
</gene>
<organism evidence="3 4">
    <name type="scientific">Rosa chinensis</name>
    <name type="common">China rose</name>
    <dbReference type="NCBI Taxonomy" id="74649"/>
    <lineage>
        <taxon>Eukaryota</taxon>
        <taxon>Viridiplantae</taxon>
        <taxon>Streptophyta</taxon>
        <taxon>Embryophyta</taxon>
        <taxon>Tracheophyta</taxon>
        <taxon>Spermatophyta</taxon>
        <taxon>Magnoliopsida</taxon>
        <taxon>eudicotyledons</taxon>
        <taxon>Gunneridae</taxon>
        <taxon>Pentapetalae</taxon>
        <taxon>rosids</taxon>
        <taxon>fabids</taxon>
        <taxon>Rosales</taxon>
        <taxon>Rosaceae</taxon>
        <taxon>Rosoideae</taxon>
        <taxon>Rosoideae incertae sedis</taxon>
        <taxon>Rosa</taxon>
    </lineage>
</organism>
<dbReference type="EMBL" id="PDCK01000040">
    <property type="protein sequence ID" value="PRQ46764.1"/>
    <property type="molecule type" value="Genomic_DNA"/>
</dbReference>
<dbReference type="Pfam" id="PF12937">
    <property type="entry name" value="F-box-like"/>
    <property type="match status" value="1"/>
</dbReference>
<evidence type="ECO:0000313" key="4">
    <source>
        <dbReference type="Proteomes" id="UP000238479"/>
    </source>
</evidence>
<reference evidence="3 4" key="1">
    <citation type="journal article" date="2018" name="Nat. Genet.">
        <title>The Rosa genome provides new insights in the design of modern roses.</title>
        <authorList>
            <person name="Bendahmane M."/>
        </authorList>
    </citation>
    <scope>NUCLEOTIDE SEQUENCE [LARGE SCALE GENOMIC DNA]</scope>
    <source>
        <strain evidence="4">cv. Old Blush</strain>
    </source>
</reference>
<dbReference type="AlphaFoldDB" id="A0A2P6RK12"/>
<accession>A0A2P6RK12</accession>
<keyword evidence="4" id="KW-1185">Reference proteome</keyword>
<feature type="domain" description="KIB1-4 beta-propeller" evidence="1">
    <location>
        <begin position="77"/>
        <end position="386"/>
    </location>
</feature>
<feature type="domain" description="F-box" evidence="2">
    <location>
        <begin position="13"/>
        <end position="50"/>
    </location>
</feature>
<sequence>MAATFRKQLLADWSSLPHVILSNILDKLLEPTDHVRFAAVCKEWHALATDYNHTTQRCFKVHPMLMIPSESQGKRKLYSISEQKVYNNFELPQACNSTKRCCGSSNAPGWLVAVDLLGEHQLSTTLVNVFKREVTPIRLPPLYFNAESHWFMVFSPKVILSADPIANPDNYVVVAVYDRVSRIAFIKGGQTIWTYLEVYSFFTDAIFYKRKVYAVGQWGRIKSFDVNSKPVEESLLAHGRYRFSCHAHKGYLVETTKGDLLHVRRFLKQKDVPRHYYFHYEHNEFWTESFKVYKVVFDERDESIVEQVELKSIGDEALFVGDNHSMCVLASNFPGCQPNSIYYTDDLIELGEVRLVDDGSINMDDIFSLIKLKDETISNGPSDMGIFNLEDGSITQHYSLNPWHRNIPPAIWIMPLFNGLG</sequence>
<dbReference type="Pfam" id="PF03478">
    <property type="entry name" value="Beta-prop_KIB1-4"/>
    <property type="match status" value="1"/>
</dbReference>
<protein>
    <submittedName>
        <fullName evidence="3">Putative F-box domain-containing protein</fullName>
    </submittedName>
</protein>
<dbReference type="SUPFAM" id="SSF81383">
    <property type="entry name" value="F-box domain"/>
    <property type="match status" value="1"/>
</dbReference>
<proteinExistence type="predicted"/>
<dbReference type="InterPro" id="IPR001810">
    <property type="entry name" value="F-box_dom"/>
</dbReference>
<dbReference type="InterPro" id="IPR005174">
    <property type="entry name" value="KIB1-4_b-propeller"/>
</dbReference>
<comment type="caution">
    <text evidence="3">The sequence shown here is derived from an EMBL/GenBank/DDBJ whole genome shotgun (WGS) entry which is preliminary data.</text>
</comment>
<dbReference type="InterPro" id="IPR036047">
    <property type="entry name" value="F-box-like_dom_sf"/>
</dbReference>
<dbReference type="Gramene" id="PRQ46764">
    <property type="protein sequence ID" value="PRQ46764"/>
    <property type="gene ID" value="RchiOBHm_Chr2g0092531"/>
</dbReference>
<dbReference type="OMA" id="ERSVHWT"/>
<evidence type="ECO:0000259" key="2">
    <source>
        <dbReference type="Pfam" id="PF12937"/>
    </source>
</evidence>
<dbReference type="Proteomes" id="UP000238479">
    <property type="component" value="Chromosome 2"/>
</dbReference>
<evidence type="ECO:0000259" key="1">
    <source>
        <dbReference type="Pfam" id="PF03478"/>
    </source>
</evidence>
<dbReference type="STRING" id="74649.A0A2P6RK12"/>
<name>A0A2P6RK12_ROSCH</name>